<dbReference type="Gene3D" id="4.10.280.10">
    <property type="entry name" value="Helix-loop-helix DNA-binding domain"/>
    <property type="match status" value="1"/>
</dbReference>
<keyword evidence="2" id="KW-0805">Transcription regulation</keyword>
<dbReference type="InterPro" id="IPR011598">
    <property type="entry name" value="bHLH_dom"/>
</dbReference>
<feature type="compositionally biased region" description="Acidic residues" evidence="5">
    <location>
        <begin position="416"/>
        <end position="459"/>
    </location>
</feature>
<dbReference type="PROSITE" id="PS50888">
    <property type="entry name" value="BHLH"/>
    <property type="match status" value="1"/>
</dbReference>
<dbReference type="SMART" id="SM00353">
    <property type="entry name" value="HLH"/>
    <property type="match status" value="1"/>
</dbReference>
<organism evidence="7 8">
    <name type="scientific">Sporisorium reilianum f. sp. reilianum</name>
    <dbReference type="NCBI Taxonomy" id="72559"/>
    <lineage>
        <taxon>Eukaryota</taxon>
        <taxon>Fungi</taxon>
        <taxon>Dikarya</taxon>
        <taxon>Basidiomycota</taxon>
        <taxon>Ustilaginomycotina</taxon>
        <taxon>Ustilaginomycetes</taxon>
        <taxon>Ustilaginales</taxon>
        <taxon>Ustilaginaceae</taxon>
        <taxon>Sporisorium</taxon>
    </lineage>
</organism>
<dbReference type="Gene3D" id="3.30.300.30">
    <property type="match status" value="1"/>
</dbReference>
<dbReference type="SUPFAM" id="SSF47459">
    <property type="entry name" value="HLH, helix-loop-helix DNA-binding domain"/>
    <property type="match status" value="1"/>
</dbReference>
<reference evidence="7 8" key="1">
    <citation type="submission" date="2017-02" db="EMBL/GenBank/DDBJ databases">
        <authorList>
            <person name="Peterson S.W."/>
        </authorList>
    </citation>
    <scope>NUCLEOTIDE SEQUENCE [LARGE SCALE GENOMIC DNA]</scope>
    <source>
        <strain evidence="7 8">SRS1_H2-8</strain>
    </source>
</reference>
<sequence length="850" mass="90257">MLFSTYRPPPAPSTDPSHYDRHYAAAPNFPHHQQHPHSSGSSSSTVPYGSTTPSYDRFEYKGHTLDASLVESRLFANPLVRDCSVLGVSQAAGVVITLTPGQLPLAGTAPVAFVALSSPGRERSAHGGDKESRRMKTELVKWIVDYAPPFKQMKGKLIFVESIPRGPTGSVVRHLLVEKATSPPAPGSDKGFFNTVLSEPSTPAGPSRTASVAGDASQTASPPKKAVRDSKRRATHSQIERRRREKINDRLVTLRSIVPACAKELEDRRRQKQEQEDEAARIAAGGAPKTYIDAATGKPKRKRNRKKPDTKKAAGADKEEELGLHKLEVLTHAINYIFDLKAYIHKLETGSSPEHIPTADNPFGVRNQDGTYRQDAKIEDEPGCGLQARSFASDGVQLTATRPETTSVQRKRGAADEDESDEEEEEDQIEDDVAEGDDEEEAEVAADDEDDQDEDDDEPLERRSKKHMAYAAVRPHDSGTAAAAAAAAAASSHPSLVKSESFAVPSRYVRTDTVYSSSSSRESAEVSPVFSLIQQSPSTISPATTVTSPMMSLSAESPIMLPDPAISMSKRGGLTAARVSQSPGFSALPASAMPLPSDQPGRRESSSFLFKQLSLASPNFAPFNPSGLSTSSSSSAAAAAAAAAAAGSVRARSSTLSFPSTYGEESEVRDTGSNVSSAHKTPGLSDRDATAGVTATADPSDASAAALLLNFSTSPEVLRPIGSRSSSTTRAAAAHRATSSVSSPHTRPTIGLNKSRSTFSSPQYRPTLHHASAASSSLYASNRPAATTPKVEPEPIDEPEPLDLASPPHLALDSSPGEHDVEQDQLSDKTDELPAPAEAGEPVVEMDTAA</sequence>
<feature type="region of interest" description="Disordered" evidence="5">
    <location>
        <begin position="380"/>
        <end position="481"/>
    </location>
</feature>
<feature type="compositionally biased region" description="Low complexity" evidence="5">
    <location>
        <begin position="771"/>
        <end position="781"/>
    </location>
</feature>
<dbReference type="EMBL" id="LT795071">
    <property type="protein sequence ID" value="SJX65540.1"/>
    <property type="molecule type" value="Genomic_DNA"/>
</dbReference>
<dbReference type="GO" id="GO:0005634">
    <property type="term" value="C:nucleus"/>
    <property type="evidence" value="ECO:0007669"/>
    <property type="project" value="UniProtKB-SubCell"/>
</dbReference>
<comment type="subcellular location">
    <subcellularLocation>
        <location evidence="1">Nucleus</location>
    </subcellularLocation>
</comment>
<dbReference type="PANTHER" id="PTHR46117:SF3">
    <property type="entry name" value="FI24210P1"/>
    <property type="match status" value="1"/>
</dbReference>
<dbReference type="SUPFAM" id="SSF56801">
    <property type="entry name" value="Acetyl-CoA synthetase-like"/>
    <property type="match status" value="1"/>
</dbReference>
<evidence type="ECO:0000259" key="6">
    <source>
        <dbReference type="PROSITE" id="PS50888"/>
    </source>
</evidence>
<feature type="region of interest" description="Disordered" evidence="5">
    <location>
        <begin position="717"/>
        <end position="850"/>
    </location>
</feature>
<evidence type="ECO:0000313" key="7">
    <source>
        <dbReference type="EMBL" id="SJX65540.1"/>
    </source>
</evidence>
<dbReference type="PANTHER" id="PTHR46117">
    <property type="entry name" value="FI24210P1"/>
    <property type="match status" value="1"/>
</dbReference>
<feature type="region of interest" description="Disordered" evidence="5">
    <location>
        <begin position="648"/>
        <end position="697"/>
    </location>
</feature>
<proteinExistence type="predicted"/>
<accession>A0A2N8UL59</accession>
<evidence type="ECO:0000256" key="1">
    <source>
        <dbReference type="ARBA" id="ARBA00004123"/>
    </source>
</evidence>
<dbReference type="GO" id="GO:0000978">
    <property type="term" value="F:RNA polymerase II cis-regulatory region sequence-specific DNA binding"/>
    <property type="evidence" value="ECO:0007669"/>
    <property type="project" value="TreeGrafter"/>
</dbReference>
<feature type="compositionally biased region" description="Polar residues" evidence="5">
    <location>
        <begin position="396"/>
        <end position="408"/>
    </location>
</feature>
<feature type="compositionally biased region" description="Basic and acidic residues" evidence="5">
    <location>
        <begin position="265"/>
        <end position="280"/>
    </location>
</feature>
<feature type="compositionally biased region" description="Basic and acidic residues" evidence="5">
    <location>
        <begin position="816"/>
        <end position="832"/>
    </location>
</feature>
<evidence type="ECO:0000256" key="3">
    <source>
        <dbReference type="ARBA" id="ARBA00023163"/>
    </source>
</evidence>
<dbReference type="InterPro" id="IPR036638">
    <property type="entry name" value="HLH_DNA-bd_sf"/>
</dbReference>
<name>A0A2N8UL59_9BASI</name>
<keyword evidence="3" id="KW-0804">Transcription</keyword>
<dbReference type="GO" id="GO:0046983">
    <property type="term" value="F:protein dimerization activity"/>
    <property type="evidence" value="ECO:0007669"/>
    <property type="project" value="InterPro"/>
</dbReference>
<feature type="region of interest" description="Disordered" evidence="5">
    <location>
        <begin position="585"/>
        <end position="608"/>
    </location>
</feature>
<evidence type="ECO:0000256" key="4">
    <source>
        <dbReference type="ARBA" id="ARBA00023242"/>
    </source>
</evidence>
<feature type="compositionally biased region" description="Polar residues" evidence="5">
    <location>
        <begin position="752"/>
        <end position="764"/>
    </location>
</feature>
<dbReference type="InterPro" id="IPR045851">
    <property type="entry name" value="AMP-bd_C_sf"/>
</dbReference>
<feature type="compositionally biased region" description="Low complexity" evidence="5">
    <location>
        <begin position="723"/>
        <end position="743"/>
    </location>
</feature>
<feature type="region of interest" description="Disordered" evidence="5">
    <location>
        <begin position="265"/>
        <end position="317"/>
    </location>
</feature>
<evidence type="ECO:0000256" key="2">
    <source>
        <dbReference type="ARBA" id="ARBA00023015"/>
    </source>
</evidence>
<evidence type="ECO:0000313" key="8">
    <source>
        <dbReference type="Proteomes" id="UP000239563"/>
    </source>
</evidence>
<dbReference type="Proteomes" id="UP000239563">
    <property type="component" value="Chromosome XVIII"/>
</dbReference>
<feature type="domain" description="BHLH" evidence="6">
    <location>
        <begin position="231"/>
        <end position="340"/>
    </location>
</feature>
<protein>
    <recommendedName>
        <fullName evidence="6">BHLH domain-containing protein</fullName>
    </recommendedName>
</protein>
<dbReference type="GO" id="GO:0000981">
    <property type="term" value="F:DNA-binding transcription factor activity, RNA polymerase II-specific"/>
    <property type="evidence" value="ECO:0007669"/>
    <property type="project" value="TreeGrafter"/>
</dbReference>
<dbReference type="Pfam" id="PF00010">
    <property type="entry name" value="HLH"/>
    <property type="match status" value="1"/>
</dbReference>
<feature type="compositionally biased region" description="Low complexity" evidence="5">
    <location>
        <begin position="36"/>
        <end position="50"/>
    </location>
</feature>
<feature type="compositionally biased region" description="Basic residues" evidence="5">
    <location>
        <begin position="298"/>
        <end position="309"/>
    </location>
</feature>
<keyword evidence="4" id="KW-0539">Nucleus</keyword>
<dbReference type="AlphaFoldDB" id="A0A2N8UL59"/>
<evidence type="ECO:0000256" key="5">
    <source>
        <dbReference type="SAM" id="MobiDB-lite"/>
    </source>
</evidence>
<gene>
    <name evidence="7" type="ORF">SRS1_16165</name>
</gene>
<dbReference type="InterPro" id="IPR051732">
    <property type="entry name" value="USF"/>
</dbReference>
<feature type="region of interest" description="Disordered" evidence="5">
    <location>
        <begin position="1"/>
        <end position="50"/>
    </location>
</feature>
<feature type="region of interest" description="Disordered" evidence="5">
    <location>
        <begin position="181"/>
        <end position="245"/>
    </location>
</feature>